<dbReference type="SMART" id="SM00564">
    <property type="entry name" value="PQQ"/>
    <property type="match status" value="1"/>
</dbReference>
<organism evidence="1 2">
    <name type="scientific">Dipteronia dyeriana</name>
    <dbReference type="NCBI Taxonomy" id="168575"/>
    <lineage>
        <taxon>Eukaryota</taxon>
        <taxon>Viridiplantae</taxon>
        <taxon>Streptophyta</taxon>
        <taxon>Embryophyta</taxon>
        <taxon>Tracheophyta</taxon>
        <taxon>Spermatophyta</taxon>
        <taxon>Magnoliopsida</taxon>
        <taxon>eudicotyledons</taxon>
        <taxon>Gunneridae</taxon>
        <taxon>Pentapetalae</taxon>
        <taxon>rosids</taxon>
        <taxon>malvids</taxon>
        <taxon>Sapindales</taxon>
        <taxon>Sapindaceae</taxon>
        <taxon>Hippocastanoideae</taxon>
        <taxon>Acereae</taxon>
        <taxon>Dipteronia</taxon>
    </lineage>
</organism>
<dbReference type="AlphaFoldDB" id="A0AAD9U4H4"/>
<keyword evidence="2" id="KW-1185">Reference proteome</keyword>
<gene>
    <name evidence="1" type="ORF">Ddye_015226</name>
</gene>
<evidence type="ECO:0000313" key="1">
    <source>
        <dbReference type="EMBL" id="KAK2647737.1"/>
    </source>
</evidence>
<proteinExistence type="predicted"/>
<dbReference type="Proteomes" id="UP001280121">
    <property type="component" value="Unassembled WGS sequence"/>
</dbReference>
<dbReference type="PANTHER" id="PTHR32303:SF10">
    <property type="entry name" value="OUTER MEMBRANE PROTEIN ASSEMBLY FACTOR BAMB"/>
    <property type="match status" value="1"/>
</dbReference>
<dbReference type="SUPFAM" id="SSF50998">
    <property type="entry name" value="Quinoprotein alcohol dehydrogenase-like"/>
    <property type="match status" value="1"/>
</dbReference>
<protein>
    <submittedName>
        <fullName evidence="1">Uncharacterized protein</fullName>
    </submittedName>
</protein>
<dbReference type="EMBL" id="JANJYI010000005">
    <property type="protein sequence ID" value="KAK2647737.1"/>
    <property type="molecule type" value="Genomic_DNA"/>
</dbReference>
<reference evidence="1" key="1">
    <citation type="journal article" date="2023" name="Plant J.">
        <title>Genome sequences and population genomics provide insights into the demographic history, inbreeding, and mutation load of two 'living fossil' tree species of Dipteronia.</title>
        <authorList>
            <person name="Feng Y."/>
            <person name="Comes H.P."/>
            <person name="Chen J."/>
            <person name="Zhu S."/>
            <person name="Lu R."/>
            <person name="Zhang X."/>
            <person name="Li P."/>
            <person name="Qiu J."/>
            <person name="Olsen K.M."/>
            <person name="Qiu Y."/>
        </authorList>
    </citation>
    <scope>NUCLEOTIDE SEQUENCE</scope>
    <source>
        <strain evidence="1">KIB01</strain>
    </source>
</reference>
<evidence type="ECO:0000313" key="2">
    <source>
        <dbReference type="Proteomes" id="UP001280121"/>
    </source>
</evidence>
<dbReference type="InterPro" id="IPR018391">
    <property type="entry name" value="PQQ_b-propeller_rpt"/>
</dbReference>
<dbReference type="PANTHER" id="PTHR32303">
    <property type="entry name" value="QUINOPROTEIN ALCOHOL DEHYDROGENASE (CYTOCHROME C)"/>
    <property type="match status" value="1"/>
</dbReference>
<sequence>MFIFDETATTCPVSTKLDKARYANKEKRISPETVTKLQLKWKFYAGGDISVTPAIFIDTIYFPTWNGNLYAVKSSDGSLVWKKNLQKVTGFNNTGFVLIVNSTSTIAGDLLLFGLLQLLLRSNDPTATLCDRPS</sequence>
<dbReference type="InterPro" id="IPR011047">
    <property type="entry name" value="Quinoprotein_ADH-like_sf"/>
</dbReference>
<comment type="caution">
    <text evidence="1">The sequence shown here is derived from an EMBL/GenBank/DDBJ whole genome shotgun (WGS) entry which is preliminary data.</text>
</comment>
<dbReference type="Gene3D" id="2.140.10.10">
    <property type="entry name" value="Quinoprotein alcohol dehydrogenase-like superfamily"/>
    <property type="match status" value="1"/>
</dbReference>
<name>A0AAD9U4H4_9ROSI</name>
<accession>A0AAD9U4H4</accession>